<proteinExistence type="inferred from homology"/>
<keyword evidence="7 9" id="KW-0067">ATP-binding</keyword>
<reference evidence="10 11" key="1">
    <citation type="submission" date="2020-10" db="EMBL/GenBank/DDBJ databases">
        <title>Eggerthella sp. nov., isolated from human feces.</title>
        <authorList>
            <person name="Yajun G."/>
        </authorList>
    </citation>
    <scope>NUCLEOTIDE SEQUENCE [LARGE SCALE GENOMIC DNA]</scope>
    <source>
        <strain evidence="10 11">HF-1101</strain>
    </source>
</reference>
<comment type="catalytic activity">
    <reaction evidence="9">
        <text>GMP + ATP = GDP + ADP</text>
        <dbReference type="Rhea" id="RHEA:20780"/>
        <dbReference type="ChEBI" id="CHEBI:30616"/>
        <dbReference type="ChEBI" id="CHEBI:58115"/>
        <dbReference type="ChEBI" id="CHEBI:58189"/>
        <dbReference type="ChEBI" id="CHEBI:456216"/>
        <dbReference type="EC" id="2.7.4.8"/>
    </reaction>
</comment>
<feature type="binding site" evidence="9">
    <location>
        <begin position="11"/>
        <end position="18"/>
    </location>
    <ligand>
        <name>ATP</name>
        <dbReference type="ChEBI" id="CHEBI:30616"/>
    </ligand>
</feature>
<dbReference type="InterPro" id="IPR027417">
    <property type="entry name" value="P-loop_NTPase"/>
</dbReference>
<dbReference type="PANTHER" id="PTHR23117:SF13">
    <property type="entry name" value="GUANYLATE KINASE"/>
    <property type="match status" value="1"/>
</dbReference>
<sequence>MRHGNLFVISGPSGAGKGTLVARLVREVPDAWVSMSVTTRAPREGEVDGVHYRFASSEEFQQLVACDGLLEWATYGGNCYGTPRATVEEHIARGDQVILEIDVQGGFQVREKFPAAHLVFIEPPSLDVLEARLRGRGTESDEAIATRMETARVELSRKMEYDIRLVNDDLDEAVRALVGYVNEQAEKIRG</sequence>
<dbReference type="RefSeq" id="WP_160941612.1">
    <property type="nucleotide sequence ID" value="NZ_CP063310.1"/>
</dbReference>
<evidence type="ECO:0000256" key="9">
    <source>
        <dbReference type="HAMAP-Rule" id="MF_00328"/>
    </source>
</evidence>
<dbReference type="Gene3D" id="3.30.63.10">
    <property type="entry name" value="Guanylate Kinase phosphate binding domain"/>
    <property type="match status" value="1"/>
</dbReference>
<dbReference type="GO" id="GO:0004385">
    <property type="term" value="F:GMP kinase activity"/>
    <property type="evidence" value="ECO:0007669"/>
    <property type="project" value="UniProtKB-UniRule"/>
</dbReference>
<comment type="subcellular location">
    <subcellularLocation>
        <location evidence="9">Cytoplasm</location>
    </subcellularLocation>
</comment>
<accession>A0A6L7IQ27</accession>
<dbReference type="InterPro" id="IPR008145">
    <property type="entry name" value="GK/Ca_channel_bsu"/>
</dbReference>
<dbReference type="HAMAP" id="MF_00328">
    <property type="entry name" value="Guanylate_kinase"/>
    <property type="match status" value="1"/>
</dbReference>
<evidence type="ECO:0000313" key="11">
    <source>
        <dbReference type="Proteomes" id="UP000478463"/>
    </source>
</evidence>
<dbReference type="GO" id="GO:0005829">
    <property type="term" value="C:cytosol"/>
    <property type="evidence" value="ECO:0007669"/>
    <property type="project" value="TreeGrafter"/>
</dbReference>
<comment type="function">
    <text evidence="9">Essential for recycling GMP and indirectly, cGMP.</text>
</comment>
<dbReference type="FunFam" id="3.30.63.10:FF:000002">
    <property type="entry name" value="Guanylate kinase 1"/>
    <property type="match status" value="1"/>
</dbReference>
<keyword evidence="5 9" id="KW-0547">Nucleotide-binding</keyword>
<dbReference type="AlphaFoldDB" id="A0A6L7IQ27"/>
<evidence type="ECO:0000256" key="5">
    <source>
        <dbReference type="ARBA" id="ARBA00022741"/>
    </source>
</evidence>
<dbReference type="SUPFAM" id="SSF52540">
    <property type="entry name" value="P-loop containing nucleoside triphosphate hydrolases"/>
    <property type="match status" value="1"/>
</dbReference>
<dbReference type="PROSITE" id="PS50052">
    <property type="entry name" value="GUANYLATE_KINASE_2"/>
    <property type="match status" value="1"/>
</dbReference>
<dbReference type="NCBIfam" id="TIGR03263">
    <property type="entry name" value="guanyl_kin"/>
    <property type="match status" value="1"/>
</dbReference>
<keyword evidence="9" id="KW-0963">Cytoplasm</keyword>
<evidence type="ECO:0000256" key="4">
    <source>
        <dbReference type="ARBA" id="ARBA00022679"/>
    </source>
</evidence>
<dbReference type="GO" id="GO:0005524">
    <property type="term" value="F:ATP binding"/>
    <property type="evidence" value="ECO:0007669"/>
    <property type="project" value="UniProtKB-UniRule"/>
</dbReference>
<dbReference type="InterPro" id="IPR017665">
    <property type="entry name" value="Guanylate_kinase"/>
</dbReference>
<dbReference type="PANTHER" id="PTHR23117">
    <property type="entry name" value="GUANYLATE KINASE-RELATED"/>
    <property type="match status" value="1"/>
</dbReference>
<dbReference type="Proteomes" id="UP000478463">
    <property type="component" value="Chromosome"/>
</dbReference>
<evidence type="ECO:0000256" key="3">
    <source>
        <dbReference type="ARBA" id="ARBA00016296"/>
    </source>
</evidence>
<comment type="similarity">
    <text evidence="1 9">Belongs to the guanylate kinase family.</text>
</comment>
<dbReference type="KEGG" id="egd:GS424_008175"/>
<keyword evidence="6 9" id="KW-0418">Kinase</keyword>
<dbReference type="Pfam" id="PF00625">
    <property type="entry name" value="Guanylate_kin"/>
    <property type="match status" value="1"/>
</dbReference>
<evidence type="ECO:0000256" key="2">
    <source>
        <dbReference type="ARBA" id="ARBA00012961"/>
    </source>
</evidence>
<evidence type="ECO:0000256" key="1">
    <source>
        <dbReference type="ARBA" id="ARBA00005790"/>
    </source>
</evidence>
<dbReference type="EC" id="2.7.4.8" evidence="2 9"/>
<name>A0A6L7IQ27_9ACTN</name>
<gene>
    <name evidence="9 10" type="primary">gmk</name>
    <name evidence="10" type="ORF">GS424_008175</name>
</gene>
<evidence type="ECO:0000256" key="8">
    <source>
        <dbReference type="ARBA" id="ARBA00030128"/>
    </source>
</evidence>
<protein>
    <recommendedName>
        <fullName evidence="3 9">Guanylate kinase</fullName>
        <ecNumber evidence="2 9">2.7.4.8</ecNumber>
    </recommendedName>
    <alternativeName>
        <fullName evidence="8 9">GMP kinase</fullName>
    </alternativeName>
</protein>
<dbReference type="InterPro" id="IPR008144">
    <property type="entry name" value="Guanylate_kin-like_dom"/>
</dbReference>
<evidence type="ECO:0000256" key="7">
    <source>
        <dbReference type="ARBA" id="ARBA00022840"/>
    </source>
</evidence>
<organism evidence="10 11">
    <name type="scientific">Eggerthella guodeyinii</name>
    <dbReference type="NCBI Taxonomy" id="2690837"/>
    <lineage>
        <taxon>Bacteria</taxon>
        <taxon>Bacillati</taxon>
        <taxon>Actinomycetota</taxon>
        <taxon>Coriobacteriia</taxon>
        <taxon>Eggerthellales</taxon>
        <taxon>Eggerthellaceae</taxon>
        <taxon>Eggerthella</taxon>
    </lineage>
</organism>
<evidence type="ECO:0000256" key="6">
    <source>
        <dbReference type="ARBA" id="ARBA00022777"/>
    </source>
</evidence>
<evidence type="ECO:0000313" key="10">
    <source>
        <dbReference type="EMBL" id="QOS69800.1"/>
    </source>
</evidence>
<dbReference type="Gene3D" id="3.40.50.300">
    <property type="entry name" value="P-loop containing nucleotide triphosphate hydrolases"/>
    <property type="match status" value="1"/>
</dbReference>
<dbReference type="CDD" id="cd00071">
    <property type="entry name" value="GMPK"/>
    <property type="match status" value="1"/>
</dbReference>
<dbReference type="EMBL" id="CP063310">
    <property type="protein sequence ID" value="QOS69800.1"/>
    <property type="molecule type" value="Genomic_DNA"/>
</dbReference>
<dbReference type="SMART" id="SM00072">
    <property type="entry name" value="GuKc"/>
    <property type="match status" value="1"/>
</dbReference>
<keyword evidence="4 9" id="KW-0808">Transferase</keyword>